<dbReference type="EMBL" id="JBHSFE010000003">
    <property type="protein sequence ID" value="MFC4606654.1"/>
    <property type="molecule type" value="Genomic_DNA"/>
</dbReference>
<accession>A0ABV9G1X9</accession>
<sequence length="280" mass="28186">MKPEREGAHTPELEALLAAARRPGVVDPAAEERALRAFRVARDEGVGAAPVRWRRRRDDWRPAAERRRVRALKALVAGVAVAATLGGVAVAAGMGVIPSPFGGEAEPKPVRSAPTAPVVEEGRGGAGRGEGTPQSPVRPTRPSTGDASPGRPGKAQGQDTAAHCRRYLAAAAGRGTAPKGAAMAELEAAAGGPAAVRAYCERLLAAERHKVPQKPQKPHKPGNGKPADGKPADGEPGPGAGKPADEKKPAQKKPQKPADGAAVGLGGAGGAGGVPAALPG</sequence>
<evidence type="ECO:0000313" key="4">
    <source>
        <dbReference type="Proteomes" id="UP001595993"/>
    </source>
</evidence>
<feature type="compositionally biased region" description="Polar residues" evidence="1">
    <location>
        <begin position="132"/>
        <end position="146"/>
    </location>
</feature>
<organism evidence="3 4">
    <name type="scientific">Streptomyces maoxianensis</name>
    <dbReference type="NCBI Taxonomy" id="1459942"/>
    <lineage>
        <taxon>Bacteria</taxon>
        <taxon>Bacillati</taxon>
        <taxon>Actinomycetota</taxon>
        <taxon>Actinomycetes</taxon>
        <taxon>Kitasatosporales</taxon>
        <taxon>Streptomycetaceae</taxon>
        <taxon>Streptomyces</taxon>
    </lineage>
</organism>
<proteinExistence type="predicted"/>
<gene>
    <name evidence="3" type="ORF">ACFO9E_02255</name>
</gene>
<feature type="region of interest" description="Disordered" evidence="1">
    <location>
        <begin position="207"/>
        <end position="280"/>
    </location>
</feature>
<dbReference type="Proteomes" id="UP001595993">
    <property type="component" value="Unassembled WGS sequence"/>
</dbReference>
<dbReference type="RefSeq" id="WP_381191051.1">
    <property type="nucleotide sequence ID" value="NZ_JBHSFE010000003.1"/>
</dbReference>
<keyword evidence="4" id="KW-1185">Reference proteome</keyword>
<feature type="compositionally biased region" description="Gly residues" evidence="1">
    <location>
        <begin position="263"/>
        <end position="273"/>
    </location>
</feature>
<feature type="transmembrane region" description="Helical" evidence="2">
    <location>
        <begin position="74"/>
        <end position="97"/>
    </location>
</feature>
<comment type="caution">
    <text evidence="3">The sequence shown here is derived from an EMBL/GenBank/DDBJ whole genome shotgun (WGS) entry which is preliminary data.</text>
</comment>
<name>A0ABV9G1X9_9ACTN</name>
<keyword evidence="2" id="KW-0472">Membrane</keyword>
<keyword evidence="2" id="KW-0812">Transmembrane</keyword>
<evidence type="ECO:0000256" key="1">
    <source>
        <dbReference type="SAM" id="MobiDB-lite"/>
    </source>
</evidence>
<evidence type="ECO:0000313" key="3">
    <source>
        <dbReference type="EMBL" id="MFC4606654.1"/>
    </source>
</evidence>
<feature type="region of interest" description="Disordered" evidence="1">
    <location>
        <begin position="100"/>
        <end position="161"/>
    </location>
</feature>
<evidence type="ECO:0000256" key="2">
    <source>
        <dbReference type="SAM" id="Phobius"/>
    </source>
</evidence>
<keyword evidence="2" id="KW-1133">Transmembrane helix</keyword>
<reference evidence="4" key="1">
    <citation type="journal article" date="2019" name="Int. J. Syst. Evol. Microbiol.">
        <title>The Global Catalogue of Microorganisms (GCM) 10K type strain sequencing project: providing services to taxonomists for standard genome sequencing and annotation.</title>
        <authorList>
            <consortium name="The Broad Institute Genomics Platform"/>
            <consortium name="The Broad Institute Genome Sequencing Center for Infectious Disease"/>
            <person name="Wu L."/>
            <person name="Ma J."/>
        </authorList>
    </citation>
    <scope>NUCLEOTIDE SEQUENCE [LARGE SCALE GENOMIC DNA]</scope>
    <source>
        <strain evidence="4">CGMCC 4.7139</strain>
    </source>
</reference>
<protein>
    <submittedName>
        <fullName evidence="3">Uncharacterized protein</fullName>
    </submittedName>
</protein>